<dbReference type="RefSeq" id="WP_058963175.1">
    <property type="nucleotide sequence ID" value="NZ_CABKVM010000013.1"/>
</dbReference>
<sequence length="365" mass="40882">MKRFLAVVALFLVPVLLVCGVFGLAVYSSGEWRTEEEVAQMVLDGQPAFLGLAYRDNTRYYKHLVASGKGADLLVLGTSRSMQFHSEFFTTDSFYNAGGGSGYINEFQYFLENLPEDSLPDTLIMVMDQYFFNQAWVGTGGMPEAFDYGHYEFSAKTALSEAMRGWADGKYSLLDVFAPHPNVYGMAAVGRGSGFNPDGSYCYGRLLDHPEEGTDVGFHDTFDRILKGTNRFEYGEYVYPTSTEVVESLLAWCNDNGIQVVLIIPPYAPSVYERMAESGNYGYFDWIPKILTELCEPYGYEVYDFSYMPDTSDDEYIDGYHGGDRVYARLTRQLADQSTILEGLIDTDYLDAALADSGNPLRLAQ</sequence>
<gene>
    <name evidence="1" type="ORF">EDD77_14018</name>
</gene>
<evidence type="ECO:0000313" key="2">
    <source>
        <dbReference type="Proteomes" id="UP000295184"/>
    </source>
</evidence>
<dbReference type="Proteomes" id="UP000295184">
    <property type="component" value="Unassembled WGS sequence"/>
</dbReference>
<evidence type="ECO:0000313" key="1">
    <source>
        <dbReference type="EMBL" id="TCL52930.1"/>
    </source>
</evidence>
<dbReference type="STRING" id="1650663.GCA_001486665_00671"/>
<dbReference type="AlphaFoldDB" id="A0A4R1QS94"/>
<organism evidence="1 2">
    <name type="scientific">Allofournierella massiliensis</name>
    <dbReference type="NCBI Taxonomy" id="1650663"/>
    <lineage>
        <taxon>Bacteria</taxon>
        <taxon>Bacillati</taxon>
        <taxon>Bacillota</taxon>
        <taxon>Clostridia</taxon>
        <taxon>Eubacteriales</taxon>
        <taxon>Oscillospiraceae</taxon>
        <taxon>Allofournierella</taxon>
    </lineage>
</organism>
<accession>A0A4R1QS94</accession>
<name>A0A4R1QS94_9FIRM</name>
<comment type="caution">
    <text evidence="1">The sequence shown here is derived from an EMBL/GenBank/DDBJ whole genome shotgun (WGS) entry which is preliminary data.</text>
</comment>
<protein>
    <recommendedName>
        <fullName evidence="3">D-alanyl-lipoteichoic acid biosynthesis protein DltD</fullName>
    </recommendedName>
</protein>
<reference evidence="1 2" key="1">
    <citation type="submission" date="2019-03" db="EMBL/GenBank/DDBJ databases">
        <title>Genomic Encyclopedia of Type Strains, Phase IV (KMG-IV): sequencing the most valuable type-strain genomes for metagenomic binning, comparative biology and taxonomic classification.</title>
        <authorList>
            <person name="Goeker M."/>
        </authorList>
    </citation>
    <scope>NUCLEOTIDE SEQUENCE [LARGE SCALE GENOMIC DNA]</scope>
    <source>
        <strain evidence="1 2">DSM 100451</strain>
    </source>
</reference>
<dbReference type="EMBL" id="SLUM01000040">
    <property type="protein sequence ID" value="TCL52930.1"/>
    <property type="molecule type" value="Genomic_DNA"/>
</dbReference>
<evidence type="ECO:0008006" key="3">
    <source>
        <dbReference type="Google" id="ProtNLM"/>
    </source>
</evidence>
<dbReference type="OrthoDB" id="1835489at2"/>
<proteinExistence type="predicted"/>